<dbReference type="PANTHER" id="PTHR11060">
    <property type="entry name" value="PROTEIN MEMO1"/>
    <property type="match status" value="1"/>
</dbReference>
<keyword evidence="4" id="KW-0560">Oxidoreductase</keyword>
<dbReference type="NCBIfam" id="TIGR04335">
    <property type="entry name" value="AmmeMemoSam_A"/>
    <property type="match status" value="1"/>
</dbReference>
<evidence type="ECO:0000256" key="2">
    <source>
        <dbReference type="HAMAP-Rule" id="MF_00055"/>
    </source>
</evidence>
<dbReference type="SUPFAM" id="SSF143447">
    <property type="entry name" value="AMMECR1-like"/>
    <property type="match status" value="1"/>
</dbReference>
<dbReference type="STRING" id="1122169.Lsha_0742"/>
<dbReference type="EMBL" id="LNYW01000025">
    <property type="protein sequence ID" value="KTD63322.1"/>
    <property type="molecule type" value="Genomic_DNA"/>
</dbReference>
<dbReference type="Pfam" id="PF01871">
    <property type="entry name" value="AMMECR1"/>
    <property type="match status" value="1"/>
</dbReference>
<dbReference type="Gene3D" id="3.40.830.10">
    <property type="entry name" value="LigB-like"/>
    <property type="match status" value="1"/>
</dbReference>
<dbReference type="Proteomes" id="UP000054600">
    <property type="component" value="Unassembled WGS sequence"/>
</dbReference>
<dbReference type="InterPro" id="IPR027485">
    <property type="entry name" value="AMMECR1_N"/>
</dbReference>
<dbReference type="OrthoDB" id="9782820at2"/>
<dbReference type="Pfam" id="PF01875">
    <property type="entry name" value="Memo"/>
    <property type="match status" value="1"/>
</dbReference>
<comment type="similarity">
    <text evidence="1 2">Belongs to the MEMO1 family.</text>
</comment>
<dbReference type="CDD" id="cd07361">
    <property type="entry name" value="MEMO_like"/>
    <property type="match status" value="1"/>
</dbReference>
<organism evidence="4 5">
    <name type="scientific">Legionella shakespearei DSM 23087</name>
    <dbReference type="NCBI Taxonomy" id="1122169"/>
    <lineage>
        <taxon>Bacteria</taxon>
        <taxon>Pseudomonadati</taxon>
        <taxon>Pseudomonadota</taxon>
        <taxon>Gammaproteobacteria</taxon>
        <taxon>Legionellales</taxon>
        <taxon>Legionellaceae</taxon>
        <taxon>Legionella</taxon>
    </lineage>
</organism>
<reference evidence="4 5" key="1">
    <citation type="submission" date="2015-11" db="EMBL/GenBank/DDBJ databases">
        <title>Genomic analysis of 38 Legionella species identifies large and diverse effector repertoires.</title>
        <authorList>
            <person name="Burstein D."/>
            <person name="Amaro F."/>
            <person name="Zusman T."/>
            <person name="Lifshitz Z."/>
            <person name="Cohen O."/>
            <person name="Gilbert J.A."/>
            <person name="Pupko T."/>
            <person name="Shuman H.A."/>
            <person name="Segal G."/>
        </authorList>
    </citation>
    <scope>NUCLEOTIDE SEQUENCE [LARGE SCALE GENOMIC DNA]</scope>
    <source>
        <strain evidence="4 5">ATCC 49655</strain>
    </source>
</reference>
<evidence type="ECO:0000259" key="3">
    <source>
        <dbReference type="PROSITE" id="PS51112"/>
    </source>
</evidence>
<sequence>MSVRHPAVAGVFYPADPEVLRKTVQNLLDHAEQHHIPPKALVVPHAGLIYSGAIAASAYASLINHHHKVTKIVLLGPAHTLYFKGIAYDPVDYFTTPLGEIAQDQNLLKKIKEFSYVHALPQAHTKEHCLEVQLPFCQMIFPQFTILPLVVGETSEEEVAQLLNKVWGEDETLIIISSDLSHYLPYDQAQTTDNKTCIAIDTLNAESIPHKAACGYYPLRGFLHYARKSHLYGHLLDLRNSGDTAGNKNKVVGYAAYYFYQNLHFADHCADELKYLAKQALRLRAEDNVNLRIDYEDFNELLQIRLPTFVTLKKKGMLRGCMGTLTSQEHLADNVIHNSIKAGFADPRFPHLTSAELEDISLSISILSPLEPLHFSDEDDLKAQLRPGTDGLVLISDGHQATFLPSVWDQLHTKEEFLAHLKLKMGVTTNYWSTDMQALRYTTEIIE</sequence>
<keyword evidence="5" id="KW-1185">Reference proteome</keyword>
<keyword evidence="4" id="KW-0223">Dioxygenase</keyword>
<evidence type="ECO:0000313" key="4">
    <source>
        <dbReference type="EMBL" id="KTD63322.1"/>
    </source>
</evidence>
<feature type="domain" description="AMMECR1" evidence="3">
    <location>
        <begin position="268"/>
        <end position="447"/>
    </location>
</feature>
<protein>
    <recommendedName>
        <fullName evidence="2">MEMO1 family protein Lsha_0742</fullName>
    </recommendedName>
</protein>
<dbReference type="InterPro" id="IPR002737">
    <property type="entry name" value="MEMO1_fam"/>
</dbReference>
<evidence type="ECO:0000313" key="5">
    <source>
        <dbReference type="Proteomes" id="UP000054600"/>
    </source>
</evidence>
<dbReference type="InterPro" id="IPR027623">
    <property type="entry name" value="AmmeMemoSam_A"/>
</dbReference>
<dbReference type="NCBIfam" id="TIGR04336">
    <property type="entry name" value="AmmeMemoSam_B"/>
    <property type="match status" value="1"/>
</dbReference>
<dbReference type="InterPro" id="IPR023473">
    <property type="entry name" value="AMMECR1"/>
</dbReference>
<dbReference type="RefSeq" id="WP_018577040.1">
    <property type="nucleotide sequence ID" value="NZ_KB892393.1"/>
</dbReference>
<dbReference type="NCBIfam" id="TIGR00296">
    <property type="entry name" value="TIGR00296 family protein"/>
    <property type="match status" value="1"/>
</dbReference>
<dbReference type="PROSITE" id="PS51112">
    <property type="entry name" value="AMMECR1"/>
    <property type="match status" value="1"/>
</dbReference>
<dbReference type="HAMAP" id="MF_00055">
    <property type="entry name" value="MEMO1"/>
    <property type="match status" value="1"/>
</dbReference>
<dbReference type="AlphaFoldDB" id="A0A0W0Z2G9"/>
<gene>
    <name evidence="4" type="ORF">Lsha_0742</name>
</gene>
<proteinExistence type="inferred from homology"/>
<dbReference type="eggNOG" id="COG1355">
    <property type="taxonomic scope" value="Bacteria"/>
</dbReference>
<dbReference type="GO" id="GO:0051213">
    <property type="term" value="F:dioxygenase activity"/>
    <property type="evidence" value="ECO:0007669"/>
    <property type="project" value="UniProtKB-KW"/>
</dbReference>
<dbReference type="Gene3D" id="3.30.1490.150">
    <property type="entry name" value="Hypothetical protein ph0010, domain 2"/>
    <property type="match status" value="1"/>
</dbReference>
<dbReference type="InterPro" id="IPR002733">
    <property type="entry name" value="AMMECR1_domain"/>
</dbReference>
<comment type="caution">
    <text evidence="4">The sequence shown here is derived from an EMBL/GenBank/DDBJ whole genome shotgun (WGS) entry which is preliminary data.</text>
</comment>
<dbReference type="InterPro" id="IPR036071">
    <property type="entry name" value="AMMECR1_dom_sf"/>
</dbReference>
<dbReference type="eggNOG" id="COG2078">
    <property type="taxonomic scope" value="Bacteria"/>
</dbReference>
<name>A0A0W0Z2G9_9GAMM</name>
<evidence type="ECO:0000256" key="1">
    <source>
        <dbReference type="ARBA" id="ARBA00006315"/>
    </source>
</evidence>
<dbReference type="PATRIC" id="fig|1122169.6.peg.853"/>
<dbReference type="PANTHER" id="PTHR11060:SF0">
    <property type="entry name" value="PROTEIN MEMO1"/>
    <property type="match status" value="1"/>
</dbReference>
<dbReference type="Gene3D" id="3.30.700.20">
    <property type="entry name" value="Hypothetical protein ph0010, domain 1"/>
    <property type="match status" value="1"/>
</dbReference>
<accession>A0A0W0Z2G9</accession>